<organism evidence="1 2">
    <name type="scientific">Trichophyton equinum (strain ATCC MYA-4606 / CBS 127.97)</name>
    <name type="common">Horse ringworm fungus</name>
    <dbReference type="NCBI Taxonomy" id="559882"/>
    <lineage>
        <taxon>Eukaryota</taxon>
        <taxon>Fungi</taxon>
        <taxon>Dikarya</taxon>
        <taxon>Ascomycota</taxon>
        <taxon>Pezizomycotina</taxon>
        <taxon>Eurotiomycetes</taxon>
        <taxon>Eurotiomycetidae</taxon>
        <taxon>Onygenales</taxon>
        <taxon>Arthrodermataceae</taxon>
        <taxon>Trichophyton</taxon>
    </lineage>
</organism>
<dbReference type="Proteomes" id="UP000009169">
    <property type="component" value="Unassembled WGS sequence"/>
</dbReference>
<accession>F2PZ41</accession>
<gene>
    <name evidence="1" type="ORF">TEQG_06147</name>
</gene>
<proteinExistence type="predicted"/>
<dbReference type="EMBL" id="DS995756">
    <property type="protein sequence ID" value="EGE07159.1"/>
    <property type="molecule type" value="Genomic_DNA"/>
</dbReference>
<dbReference type="HOGENOM" id="CLU_2225051_0_0_1"/>
<dbReference type="AlphaFoldDB" id="F2PZ41"/>
<reference evidence="2" key="1">
    <citation type="journal article" date="2012" name="MBio">
        <title>Comparative genome analysis of Trichophyton rubrum and related dermatophytes reveals candidate genes involved in infection.</title>
        <authorList>
            <person name="Martinez D.A."/>
            <person name="Oliver B.G."/>
            <person name="Graeser Y."/>
            <person name="Goldberg J.M."/>
            <person name="Li W."/>
            <person name="Martinez-Rossi N.M."/>
            <person name="Monod M."/>
            <person name="Shelest E."/>
            <person name="Barton R.C."/>
            <person name="Birch E."/>
            <person name="Brakhage A.A."/>
            <person name="Chen Z."/>
            <person name="Gurr S.J."/>
            <person name="Heiman D."/>
            <person name="Heitman J."/>
            <person name="Kosti I."/>
            <person name="Rossi A."/>
            <person name="Saif S."/>
            <person name="Samalova M."/>
            <person name="Saunders C.W."/>
            <person name="Shea T."/>
            <person name="Summerbell R.C."/>
            <person name="Xu J."/>
            <person name="Young S."/>
            <person name="Zeng Q."/>
            <person name="Birren B.W."/>
            <person name="Cuomo C.A."/>
            <person name="White T.C."/>
        </authorList>
    </citation>
    <scope>NUCLEOTIDE SEQUENCE [LARGE SCALE GENOMIC DNA]</scope>
    <source>
        <strain evidence="2">ATCC MYA-4606 / CBS 127.97</strain>
    </source>
</reference>
<protein>
    <submittedName>
        <fullName evidence="1">Uncharacterized protein</fullName>
    </submittedName>
</protein>
<sequence length="106" mass="11387">MNSRRVSTWASAGGQKAIDFINVDGEKTRGFNNGDRWKFAAVRGSKERGRGLMSWDHAGSFVTPDSGVALGPETGCQCWMAVERSYCSVKSVAGRCMPAVGIGRQA</sequence>
<evidence type="ECO:0000313" key="1">
    <source>
        <dbReference type="EMBL" id="EGE07159.1"/>
    </source>
</evidence>
<dbReference type="VEuPathDB" id="FungiDB:TEQG_06147"/>
<keyword evidence="2" id="KW-1185">Reference proteome</keyword>
<name>F2PZ41_TRIEC</name>
<evidence type="ECO:0000313" key="2">
    <source>
        <dbReference type="Proteomes" id="UP000009169"/>
    </source>
</evidence>